<evidence type="ECO:0000256" key="8">
    <source>
        <dbReference type="ARBA" id="ARBA00022801"/>
    </source>
</evidence>
<dbReference type="EMBL" id="CP068053">
    <property type="protein sequence ID" value="QQT02267.1"/>
    <property type="molecule type" value="Genomic_DNA"/>
</dbReference>
<dbReference type="PANTHER" id="PTHR34448">
    <property type="entry name" value="AMINOPEPTIDASE"/>
    <property type="match status" value="1"/>
</dbReference>
<evidence type="ECO:0000256" key="5">
    <source>
        <dbReference type="ARBA" id="ARBA00022438"/>
    </source>
</evidence>
<evidence type="ECO:0000256" key="3">
    <source>
        <dbReference type="ARBA" id="ARBA00001947"/>
    </source>
</evidence>
<evidence type="ECO:0000256" key="2">
    <source>
        <dbReference type="ARBA" id="ARBA00001946"/>
    </source>
</evidence>
<comment type="similarity">
    <text evidence="4">Belongs to the peptidase M29 family.</text>
</comment>
<dbReference type="GO" id="GO:0046872">
    <property type="term" value="F:metal ion binding"/>
    <property type="evidence" value="ECO:0007669"/>
    <property type="project" value="UniProtKB-KW"/>
</dbReference>
<evidence type="ECO:0000256" key="6">
    <source>
        <dbReference type="ARBA" id="ARBA00022670"/>
    </source>
</evidence>
<evidence type="ECO:0000256" key="4">
    <source>
        <dbReference type="ARBA" id="ARBA00008236"/>
    </source>
</evidence>
<dbReference type="RefSeq" id="WP_040376085.1">
    <property type="nucleotide sequence ID" value="NZ_CP068053.1"/>
</dbReference>
<dbReference type="Proteomes" id="UP000595254">
    <property type="component" value="Chromosome"/>
</dbReference>
<keyword evidence="11" id="KW-1185">Reference proteome</keyword>
<dbReference type="InterPro" id="IPR000787">
    <property type="entry name" value="Peptidase_M29"/>
</dbReference>
<name>A0A974NQS5_PERPY</name>
<sequence length="369" mass="42008">MRDTRLVNLAKMLIHHSVKLKPKERVLIRGHYNAKPLMKELIDEAYQLGAYPYIEILDDELDKHLALGYEKEQLETAAKWNMQKYDDIDAVIIAYGEENDAEMAEVPMDKHRLRGQAMKESTFFYVNNRRWVLLNYPTRGLAQKAGMSFSRFEDYLLDVSSVDYQKMNQAMQPLKELMERTDKVRLVAPETDIQFSIKGIPAVVCSGENNVPDGEVFTAPIKNSVNGVIRFNTPCPYQGTTFNNVSLTFKDGKLVKAVSDQLEKMNEIFDTDSGARYIGEFALGVNPLITEPMGDILFDEKICGSLHFTPGEAYEEADNGNRSSVHWDMVLIQRKEYGGGEIYFDDVLIRKDGLFVLPELKGLNPDQLI</sequence>
<dbReference type="InterPro" id="IPR035097">
    <property type="entry name" value="M29_N-terminal"/>
</dbReference>
<accession>A0A974NQS5</accession>
<comment type="cofactor">
    <cofactor evidence="1">
        <name>Co(2+)</name>
        <dbReference type="ChEBI" id="CHEBI:48828"/>
    </cofactor>
</comment>
<dbReference type="GO" id="GO:0008237">
    <property type="term" value="F:metallopeptidase activity"/>
    <property type="evidence" value="ECO:0007669"/>
    <property type="project" value="UniProtKB-KW"/>
</dbReference>
<evidence type="ECO:0000256" key="9">
    <source>
        <dbReference type="ARBA" id="ARBA00023049"/>
    </source>
</evidence>
<keyword evidence="9" id="KW-0482">Metalloprotease</keyword>
<keyword evidence="6" id="KW-0645">Protease</keyword>
<dbReference type="PANTHER" id="PTHR34448:SF1">
    <property type="entry name" value="BLL6088 PROTEIN"/>
    <property type="match status" value="1"/>
</dbReference>
<dbReference type="KEGG" id="ppsr:I6J18_10795"/>
<evidence type="ECO:0000256" key="7">
    <source>
        <dbReference type="ARBA" id="ARBA00022723"/>
    </source>
</evidence>
<protein>
    <submittedName>
        <fullName evidence="10">Aminopeptidase</fullName>
    </submittedName>
</protein>
<keyword evidence="7" id="KW-0479">Metal-binding</keyword>
<gene>
    <name evidence="10" type="ORF">I6J18_10795</name>
</gene>
<organism evidence="10 11">
    <name type="scientific">Peribacillus psychrosaccharolyticus</name>
    <name type="common">Bacillus psychrosaccharolyticus</name>
    <dbReference type="NCBI Taxonomy" id="1407"/>
    <lineage>
        <taxon>Bacteria</taxon>
        <taxon>Bacillati</taxon>
        <taxon>Bacillota</taxon>
        <taxon>Bacilli</taxon>
        <taxon>Bacillales</taxon>
        <taxon>Bacillaceae</taxon>
        <taxon>Peribacillus</taxon>
    </lineage>
</organism>
<evidence type="ECO:0000256" key="1">
    <source>
        <dbReference type="ARBA" id="ARBA00001941"/>
    </source>
</evidence>
<proteinExistence type="inferred from homology"/>
<keyword evidence="8" id="KW-0378">Hydrolase</keyword>
<dbReference type="AlphaFoldDB" id="A0A974NQS5"/>
<dbReference type="InterPro" id="IPR052170">
    <property type="entry name" value="M29_Exopeptidase"/>
</dbReference>
<dbReference type="GO" id="GO:0006508">
    <property type="term" value="P:proteolysis"/>
    <property type="evidence" value="ECO:0007669"/>
    <property type="project" value="UniProtKB-KW"/>
</dbReference>
<keyword evidence="5 10" id="KW-0031">Aminopeptidase</keyword>
<comment type="cofactor">
    <cofactor evidence="3">
        <name>Zn(2+)</name>
        <dbReference type="ChEBI" id="CHEBI:29105"/>
    </cofactor>
</comment>
<dbReference type="GO" id="GO:0004177">
    <property type="term" value="F:aminopeptidase activity"/>
    <property type="evidence" value="ECO:0007669"/>
    <property type="project" value="UniProtKB-KW"/>
</dbReference>
<dbReference type="SUPFAM" id="SSF144052">
    <property type="entry name" value="Thermophilic metalloprotease-like"/>
    <property type="match status" value="1"/>
</dbReference>
<evidence type="ECO:0000313" key="11">
    <source>
        <dbReference type="Proteomes" id="UP000595254"/>
    </source>
</evidence>
<dbReference type="Pfam" id="PF02073">
    <property type="entry name" value="Peptidase_M29"/>
    <property type="match status" value="1"/>
</dbReference>
<reference evidence="10 11" key="1">
    <citation type="submission" date="2021-01" db="EMBL/GenBank/DDBJ databases">
        <title>FDA dAtabase for Regulatory Grade micrObial Sequences (FDA-ARGOS): Supporting development and validation of Infectious Disease Dx tests.</title>
        <authorList>
            <person name="Nelson B."/>
            <person name="Plummer A."/>
            <person name="Tallon L."/>
            <person name="Sadzewicz L."/>
            <person name="Zhao X."/>
            <person name="Boylan J."/>
            <person name="Ott S."/>
            <person name="Bowen H."/>
            <person name="Vavikolanu K."/>
            <person name="Mehta A."/>
            <person name="Aluvathingal J."/>
            <person name="Nadendla S."/>
            <person name="Myers T."/>
            <person name="Yan Y."/>
            <person name="Sichtig H."/>
        </authorList>
    </citation>
    <scope>NUCLEOTIDE SEQUENCE [LARGE SCALE GENOMIC DNA]</scope>
    <source>
        <strain evidence="10 11">FDAARGOS_1161</strain>
    </source>
</reference>
<evidence type="ECO:0000313" key="10">
    <source>
        <dbReference type="EMBL" id="QQT02267.1"/>
    </source>
</evidence>
<dbReference type="PRINTS" id="PR00919">
    <property type="entry name" value="THERMOPTASE"/>
</dbReference>
<dbReference type="Gene3D" id="3.40.1830.10">
    <property type="entry name" value="Thermophilic metalloprotease (M29)"/>
    <property type="match status" value="1"/>
</dbReference>
<comment type="cofactor">
    <cofactor evidence="2">
        <name>Mg(2+)</name>
        <dbReference type="ChEBI" id="CHEBI:18420"/>
    </cofactor>
</comment>